<gene>
    <name evidence="7" type="primary">pdxY</name>
    <name evidence="8" type="ORF">G3R41_02795</name>
    <name evidence="7" type="ORF">GCU67_02795</name>
</gene>
<dbReference type="EMBL" id="JAAGWH010000010">
    <property type="protein sequence ID" value="NEK93105.1"/>
    <property type="molecule type" value="Genomic_DNA"/>
</dbReference>
<evidence type="ECO:0000313" key="8">
    <source>
        <dbReference type="EMBL" id="NEN49872.1"/>
    </source>
</evidence>
<sequence>MNVLSVQSHVAYGHAGNASAAFPLQRLGIEVWPVHTVQFSNHTGYGAWTGRVFDGQAVEEVVQGIEDRGVLGGCDAVLSGYLGSADIGHAVLGAVAKVRAANPDAVWCCDPVIGDVGRGVFVRPGIPEFLREVAVPAADIVTPNHFELDLLAERETHTLAEVTEAVAAVQAMGPRVVLTTSLVTEDTPDDAVDLLASEGGRHFRVRTPRLDLSVNGAGDAIAALFLAHWLDTRSAEAALGRAAASVFGLLRMTAEAGSREILLVAAQDEYVSPTRTFDVTEVHP</sequence>
<evidence type="ECO:0000313" key="9">
    <source>
        <dbReference type="Proteomes" id="UP000468828"/>
    </source>
</evidence>
<dbReference type="NCBIfam" id="NF004398">
    <property type="entry name" value="PRK05756.1"/>
    <property type="match status" value="1"/>
</dbReference>
<dbReference type="InterPro" id="IPR013749">
    <property type="entry name" value="PM/HMP-P_kinase-1"/>
</dbReference>
<accession>A0A6P0EQB3</accession>
<dbReference type="InterPro" id="IPR004625">
    <property type="entry name" value="PyrdxlKinase"/>
</dbReference>
<dbReference type="GO" id="GO:0009443">
    <property type="term" value="P:pyridoxal 5'-phosphate salvage"/>
    <property type="evidence" value="ECO:0007669"/>
    <property type="project" value="InterPro"/>
</dbReference>
<comment type="caution">
    <text evidence="7">The sequence shown here is derived from an EMBL/GenBank/DDBJ whole genome shotgun (WGS) entry which is preliminary data.</text>
</comment>
<keyword evidence="2 7" id="KW-0808">Transferase</keyword>
<dbReference type="Proteomes" id="UP000471152">
    <property type="component" value="Unassembled WGS sequence"/>
</dbReference>
<evidence type="ECO:0000256" key="1">
    <source>
        <dbReference type="ARBA" id="ARBA00012104"/>
    </source>
</evidence>
<reference evidence="7 9" key="1">
    <citation type="submission" date="2020-01" db="EMBL/GenBank/DDBJ databases">
        <title>the WGS Modestobacter muralis CPCC 204518.</title>
        <authorList>
            <person name="Jiang Z."/>
        </authorList>
    </citation>
    <scope>NUCLEOTIDE SEQUENCE [LARGE SCALE GENOMIC DNA]</scope>
    <source>
        <strain evidence="7 9">DSM 100205</strain>
    </source>
</reference>
<name>A0A6P0EQB3_9ACTN</name>
<evidence type="ECO:0000259" key="6">
    <source>
        <dbReference type="Pfam" id="PF08543"/>
    </source>
</evidence>
<dbReference type="EMBL" id="JAAGWB010000010">
    <property type="protein sequence ID" value="NEN49872.1"/>
    <property type="molecule type" value="Genomic_DNA"/>
</dbReference>
<dbReference type="Pfam" id="PF08543">
    <property type="entry name" value="Phos_pyr_kin"/>
    <property type="match status" value="1"/>
</dbReference>
<keyword evidence="9" id="KW-1185">Reference proteome</keyword>
<dbReference type="CDD" id="cd01173">
    <property type="entry name" value="pyridoxal_pyridoxamine_kinase"/>
    <property type="match status" value="1"/>
</dbReference>
<dbReference type="SUPFAM" id="SSF53613">
    <property type="entry name" value="Ribokinase-like"/>
    <property type="match status" value="1"/>
</dbReference>
<evidence type="ECO:0000313" key="10">
    <source>
        <dbReference type="Proteomes" id="UP000471152"/>
    </source>
</evidence>
<organism evidence="7 9">
    <name type="scientific">Modestobacter muralis</name>
    <dbReference type="NCBI Taxonomy" id="1608614"/>
    <lineage>
        <taxon>Bacteria</taxon>
        <taxon>Bacillati</taxon>
        <taxon>Actinomycetota</taxon>
        <taxon>Actinomycetes</taxon>
        <taxon>Geodermatophilales</taxon>
        <taxon>Geodermatophilaceae</taxon>
        <taxon>Modestobacter</taxon>
    </lineage>
</organism>
<evidence type="ECO:0000313" key="7">
    <source>
        <dbReference type="EMBL" id="NEK93105.1"/>
    </source>
</evidence>
<proteinExistence type="predicted"/>
<evidence type="ECO:0000256" key="4">
    <source>
        <dbReference type="ARBA" id="ARBA00022777"/>
    </source>
</evidence>
<dbReference type="EC" id="2.7.1.35" evidence="1"/>
<dbReference type="PANTHER" id="PTHR10534:SF2">
    <property type="entry name" value="PYRIDOXAL KINASE"/>
    <property type="match status" value="1"/>
</dbReference>
<dbReference type="GO" id="GO:0008478">
    <property type="term" value="F:pyridoxal kinase activity"/>
    <property type="evidence" value="ECO:0007669"/>
    <property type="project" value="UniProtKB-EC"/>
</dbReference>
<dbReference type="GO" id="GO:0005524">
    <property type="term" value="F:ATP binding"/>
    <property type="evidence" value="ECO:0007669"/>
    <property type="project" value="UniProtKB-KW"/>
</dbReference>
<dbReference type="Gene3D" id="3.40.1190.20">
    <property type="match status" value="1"/>
</dbReference>
<protein>
    <recommendedName>
        <fullName evidence="1">pyridoxal kinase</fullName>
        <ecNumber evidence="1">2.7.1.35</ecNumber>
    </recommendedName>
</protein>
<keyword evidence="4 7" id="KW-0418">Kinase</keyword>
<evidence type="ECO:0000256" key="3">
    <source>
        <dbReference type="ARBA" id="ARBA00022741"/>
    </source>
</evidence>
<dbReference type="InterPro" id="IPR029056">
    <property type="entry name" value="Ribokinase-like"/>
</dbReference>
<feature type="domain" description="Pyridoxamine kinase/Phosphomethylpyrimidine kinase" evidence="6">
    <location>
        <begin position="73"/>
        <end position="257"/>
    </location>
</feature>
<dbReference type="NCBIfam" id="TIGR00687">
    <property type="entry name" value="pyridox_kin"/>
    <property type="match status" value="1"/>
</dbReference>
<keyword evidence="5" id="KW-0067">ATP-binding</keyword>
<reference evidence="8 10" key="2">
    <citation type="submission" date="2020-02" db="EMBL/GenBank/DDBJ databases">
        <title>The WGS of Modestobacter muralis DSM 100205.</title>
        <authorList>
            <person name="Jiang Z."/>
        </authorList>
    </citation>
    <scope>NUCLEOTIDE SEQUENCE [LARGE SCALE GENOMIC DNA]</scope>
    <source>
        <strain evidence="8 10">DSM 100205</strain>
    </source>
</reference>
<evidence type="ECO:0000256" key="2">
    <source>
        <dbReference type="ARBA" id="ARBA00022679"/>
    </source>
</evidence>
<keyword evidence="3" id="KW-0547">Nucleotide-binding</keyword>
<evidence type="ECO:0000256" key="5">
    <source>
        <dbReference type="ARBA" id="ARBA00022840"/>
    </source>
</evidence>
<dbReference type="PANTHER" id="PTHR10534">
    <property type="entry name" value="PYRIDOXAL KINASE"/>
    <property type="match status" value="1"/>
</dbReference>
<dbReference type="Proteomes" id="UP000468828">
    <property type="component" value="Unassembled WGS sequence"/>
</dbReference>
<dbReference type="GO" id="GO:0005829">
    <property type="term" value="C:cytosol"/>
    <property type="evidence" value="ECO:0007669"/>
    <property type="project" value="TreeGrafter"/>
</dbReference>
<dbReference type="AlphaFoldDB" id="A0A6P0EQB3"/>